<gene>
    <name evidence="3" type="ORF">FGL98_22535</name>
</gene>
<dbReference type="AlphaFoldDB" id="A0A563DS09"/>
<evidence type="ECO:0000313" key="4">
    <source>
        <dbReference type="Proteomes" id="UP000320244"/>
    </source>
</evidence>
<name>A0A563DS09_9MICO</name>
<dbReference type="PROSITE" id="PS50043">
    <property type="entry name" value="HTH_LUXR_2"/>
    <property type="match status" value="1"/>
</dbReference>
<dbReference type="InterPro" id="IPR000792">
    <property type="entry name" value="Tscrpt_reg_LuxR_C"/>
</dbReference>
<proteinExistence type="predicted"/>
<keyword evidence="4" id="KW-1185">Reference proteome</keyword>
<dbReference type="SMART" id="SM00421">
    <property type="entry name" value="HTH_LUXR"/>
    <property type="match status" value="1"/>
</dbReference>
<feature type="domain" description="HTH luxR-type" evidence="2">
    <location>
        <begin position="34"/>
        <end position="99"/>
    </location>
</feature>
<dbReference type="EMBL" id="VCQV01000050">
    <property type="protein sequence ID" value="TWP33030.1"/>
    <property type="molecule type" value="Genomic_DNA"/>
</dbReference>
<reference evidence="3 4" key="2">
    <citation type="submission" date="2019-08" db="EMBL/GenBank/DDBJ databases">
        <title>Jejuicoccus antrihumi gen. nov., sp. nov., a new member of the family Dermacoccaceae isolated from a cave.</title>
        <authorList>
            <person name="Schumann P."/>
            <person name="Kim I.S."/>
        </authorList>
    </citation>
    <scope>NUCLEOTIDE SEQUENCE [LARGE SCALE GENOMIC DNA]</scope>
    <source>
        <strain evidence="3 4">C5-26</strain>
    </source>
</reference>
<reference evidence="3 4" key="1">
    <citation type="submission" date="2019-05" db="EMBL/GenBank/DDBJ databases">
        <authorList>
            <person name="Lee S.D."/>
        </authorList>
    </citation>
    <scope>NUCLEOTIDE SEQUENCE [LARGE SCALE GENOMIC DNA]</scope>
    <source>
        <strain evidence="3 4">C5-26</strain>
    </source>
</reference>
<accession>A0A563DS09</accession>
<dbReference type="InterPro" id="IPR016032">
    <property type="entry name" value="Sig_transdc_resp-reg_C-effctor"/>
</dbReference>
<dbReference type="PRINTS" id="PR00038">
    <property type="entry name" value="HTHLUXR"/>
</dbReference>
<dbReference type="PANTHER" id="PTHR43214">
    <property type="entry name" value="TWO-COMPONENT RESPONSE REGULATOR"/>
    <property type="match status" value="1"/>
</dbReference>
<dbReference type="CDD" id="cd06170">
    <property type="entry name" value="LuxR_C_like"/>
    <property type="match status" value="1"/>
</dbReference>
<evidence type="ECO:0000256" key="1">
    <source>
        <dbReference type="ARBA" id="ARBA00023125"/>
    </source>
</evidence>
<sequence length="151" mass="16160">MVATICSVAAGQLVFGPGVVAQVLDFFPADSARGPVLFPQLTDRERDILEHVASGERTRTIAAALHLSPKTVSNYLTSTFTKLEVAGRSEVGRTSMRERTAELGGTFEVDPTPGGCVGSTCCCHWPEQRRLGAASVRSRRCRGRRVTTPAG</sequence>
<dbReference type="Proteomes" id="UP000320244">
    <property type="component" value="Unassembled WGS sequence"/>
</dbReference>
<dbReference type="InterPro" id="IPR039420">
    <property type="entry name" value="WalR-like"/>
</dbReference>
<protein>
    <recommendedName>
        <fullName evidence="2">HTH luxR-type domain-containing protein</fullName>
    </recommendedName>
</protein>
<dbReference type="InterPro" id="IPR036388">
    <property type="entry name" value="WH-like_DNA-bd_sf"/>
</dbReference>
<dbReference type="PROSITE" id="PS00622">
    <property type="entry name" value="HTH_LUXR_1"/>
    <property type="match status" value="1"/>
</dbReference>
<dbReference type="Gene3D" id="1.10.10.10">
    <property type="entry name" value="Winged helix-like DNA-binding domain superfamily/Winged helix DNA-binding domain"/>
    <property type="match status" value="1"/>
</dbReference>
<dbReference type="SUPFAM" id="SSF46894">
    <property type="entry name" value="C-terminal effector domain of the bipartite response regulators"/>
    <property type="match status" value="1"/>
</dbReference>
<dbReference type="Pfam" id="PF00196">
    <property type="entry name" value="GerE"/>
    <property type="match status" value="1"/>
</dbReference>
<evidence type="ECO:0000259" key="2">
    <source>
        <dbReference type="PROSITE" id="PS50043"/>
    </source>
</evidence>
<comment type="caution">
    <text evidence="3">The sequence shown here is derived from an EMBL/GenBank/DDBJ whole genome shotgun (WGS) entry which is preliminary data.</text>
</comment>
<dbReference type="GO" id="GO:0006355">
    <property type="term" value="P:regulation of DNA-templated transcription"/>
    <property type="evidence" value="ECO:0007669"/>
    <property type="project" value="InterPro"/>
</dbReference>
<evidence type="ECO:0000313" key="3">
    <source>
        <dbReference type="EMBL" id="TWP33030.1"/>
    </source>
</evidence>
<organism evidence="3 4">
    <name type="scientific">Leekyejoonella antrihumi</name>
    <dbReference type="NCBI Taxonomy" id="1660198"/>
    <lineage>
        <taxon>Bacteria</taxon>
        <taxon>Bacillati</taxon>
        <taxon>Actinomycetota</taxon>
        <taxon>Actinomycetes</taxon>
        <taxon>Micrococcales</taxon>
        <taxon>Dermacoccaceae</taxon>
        <taxon>Leekyejoonella</taxon>
    </lineage>
</organism>
<keyword evidence="1" id="KW-0238">DNA-binding</keyword>
<dbReference type="OrthoDB" id="9808843at2"/>
<dbReference type="GO" id="GO:0003677">
    <property type="term" value="F:DNA binding"/>
    <property type="evidence" value="ECO:0007669"/>
    <property type="project" value="UniProtKB-KW"/>
</dbReference>